<feature type="transmembrane region" description="Helical" evidence="2">
    <location>
        <begin position="67"/>
        <end position="86"/>
    </location>
</feature>
<evidence type="ECO:0000313" key="4">
    <source>
        <dbReference type="WBParaSite" id="jg6732"/>
    </source>
</evidence>
<evidence type="ECO:0000313" key="3">
    <source>
        <dbReference type="Proteomes" id="UP000887574"/>
    </source>
</evidence>
<protein>
    <submittedName>
        <fullName evidence="4">Uncharacterized protein</fullName>
    </submittedName>
</protein>
<dbReference type="Proteomes" id="UP000887574">
    <property type="component" value="Unplaced"/>
</dbReference>
<keyword evidence="2" id="KW-0812">Transmembrane</keyword>
<name>A0A915EIN0_9BILA</name>
<dbReference type="Pfam" id="PF15932">
    <property type="entry name" value="DUF4748"/>
    <property type="match status" value="1"/>
</dbReference>
<dbReference type="WBParaSite" id="jg6732">
    <property type="protein sequence ID" value="jg6732"/>
    <property type="gene ID" value="jg6732"/>
</dbReference>
<reference evidence="4" key="1">
    <citation type="submission" date="2022-11" db="UniProtKB">
        <authorList>
            <consortium name="WormBaseParasite"/>
        </authorList>
    </citation>
    <scope>IDENTIFICATION</scope>
</reference>
<sequence>MFLKCSALLSRSIRSAACSQIAGAHEKVSTPRVTKHGDRTIKWNYSDEVNVLKKVYSKDAPPGTFSRIWACTAALIGFGVFIFIFAKNDLVNKRREQMVARQRRQQEQQFGAAFQIQDEPKTRPSSH</sequence>
<accession>A0A915EIN0</accession>
<keyword evidence="3" id="KW-1185">Reference proteome</keyword>
<keyword evidence="2" id="KW-1133">Transmembrane helix</keyword>
<organism evidence="3 4">
    <name type="scientific">Ditylenchus dipsaci</name>
    <dbReference type="NCBI Taxonomy" id="166011"/>
    <lineage>
        <taxon>Eukaryota</taxon>
        <taxon>Metazoa</taxon>
        <taxon>Ecdysozoa</taxon>
        <taxon>Nematoda</taxon>
        <taxon>Chromadorea</taxon>
        <taxon>Rhabditida</taxon>
        <taxon>Tylenchina</taxon>
        <taxon>Tylenchomorpha</taxon>
        <taxon>Sphaerularioidea</taxon>
        <taxon>Anguinidae</taxon>
        <taxon>Anguininae</taxon>
        <taxon>Ditylenchus</taxon>
    </lineage>
</organism>
<evidence type="ECO:0000256" key="1">
    <source>
        <dbReference type="SAM" id="MobiDB-lite"/>
    </source>
</evidence>
<feature type="compositionally biased region" description="Basic and acidic residues" evidence="1">
    <location>
        <begin position="118"/>
        <end position="127"/>
    </location>
</feature>
<keyword evidence="2" id="KW-0472">Membrane</keyword>
<dbReference type="InterPro" id="IPR031833">
    <property type="entry name" value="DUF4748"/>
</dbReference>
<dbReference type="AlphaFoldDB" id="A0A915EIN0"/>
<evidence type="ECO:0000256" key="2">
    <source>
        <dbReference type="SAM" id="Phobius"/>
    </source>
</evidence>
<feature type="region of interest" description="Disordered" evidence="1">
    <location>
        <begin position="101"/>
        <end position="127"/>
    </location>
</feature>
<proteinExistence type="predicted"/>